<gene>
    <name evidence="1" type="ORF">TTEB3V08_LOCUS5017</name>
</gene>
<dbReference type="AlphaFoldDB" id="A0A7R9NUP4"/>
<reference evidence="1" key="1">
    <citation type="submission" date="2020-11" db="EMBL/GenBank/DDBJ databases">
        <authorList>
            <person name="Tran Van P."/>
        </authorList>
    </citation>
    <scope>NUCLEOTIDE SEQUENCE</scope>
</reference>
<sequence>MLTLIFKLNSPRFSNNLPSFIALPSSLYVTVLGISPLRSRLIAKWFICVVPPSQYGPGSPRYEVRWAIPEEYTELQVLPRMILDHLPENVDHAIATLLQEQDMPTHISP</sequence>
<dbReference type="EMBL" id="OE001527">
    <property type="protein sequence ID" value="CAD7457006.1"/>
    <property type="molecule type" value="Genomic_DNA"/>
</dbReference>
<name>A0A7R9NUP4_9NEOP</name>
<organism evidence="1">
    <name type="scientific">Timema tahoe</name>
    <dbReference type="NCBI Taxonomy" id="61484"/>
    <lineage>
        <taxon>Eukaryota</taxon>
        <taxon>Metazoa</taxon>
        <taxon>Ecdysozoa</taxon>
        <taxon>Arthropoda</taxon>
        <taxon>Hexapoda</taxon>
        <taxon>Insecta</taxon>
        <taxon>Pterygota</taxon>
        <taxon>Neoptera</taxon>
        <taxon>Polyneoptera</taxon>
        <taxon>Phasmatodea</taxon>
        <taxon>Timematodea</taxon>
        <taxon>Timematoidea</taxon>
        <taxon>Timematidae</taxon>
        <taxon>Timema</taxon>
    </lineage>
</organism>
<proteinExistence type="predicted"/>
<evidence type="ECO:0000313" key="1">
    <source>
        <dbReference type="EMBL" id="CAD7457006.1"/>
    </source>
</evidence>
<protein>
    <submittedName>
        <fullName evidence="1">Uncharacterized protein</fullName>
    </submittedName>
</protein>
<accession>A0A7R9NUP4</accession>